<dbReference type="AlphaFoldDB" id="D1PIP7"/>
<organism evidence="2 3">
    <name type="scientific">Subdoligranulum variabile DSM 15176</name>
    <dbReference type="NCBI Taxonomy" id="411471"/>
    <lineage>
        <taxon>Bacteria</taxon>
        <taxon>Bacillati</taxon>
        <taxon>Bacillota</taxon>
        <taxon>Clostridia</taxon>
        <taxon>Eubacteriales</taxon>
        <taxon>Oscillospiraceae</taxon>
        <taxon>Subdoligranulum</taxon>
    </lineage>
</organism>
<dbReference type="HOGENOM" id="CLU_195129_0_0_9"/>
<keyword evidence="1" id="KW-0472">Membrane</keyword>
<reference evidence="2" key="1">
    <citation type="submission" date="2009-12" db="EMBL/GenBank/DDBJ databases">
        <authorList>
            <person name="Weinstock G."/>
            <person name="Sodergren E."/>
            <person name="Clifton S."/>
            <person name="Fulton L."/>
            <person name="Fulton B."/>
            <person name="Courtney L."/>
            <person name="Fronick C."/>
            <person name="Harrison M."/>
            <person name="Strong C."/>
            <person name="Farmer C."/>
            <person name="Delahaunty K."/>
            <person name="Markovic C."/>
            <person name="Hall O."/>
            <person name="Minx P."/>
            <person name="Tomlinson C."/>
            <person name="Mitreva M."/>
            <person name="Nelson J."/>
            <person name="Hou S."/>
            <person name="Wollam A."/>
            <person name="Pepin K.H."/>
            <person name="Johnson M."/>
            <person name="Bhonagiri V."/>
            <person name="Nash W.E."/>
            <person name="Warren W."/>
            <person name="Chinwalla A."/>
            <person name="Mardis E.R."/>
            <person name="Wilson R.K."/>
        </authorList>
    </citation>
    <scope>NUCLEOTIDE SEQUENCE [LARGE SCALE GENOMIC DNA]</scope>
    <source>
        <strain evidence="2">DSM 15176</strain>
    </source>
</reference>
<protein>
    <recommendedName>
        <fullName evidence="4">Permease of phosphate ABC transporter</fullName>
    </recommendedName>
</protein>
<comment type="caution">
    <text evidence="2">The sequence shown here is derived from an EMBL/GenBank/DDBJ whole genome shotgun (WGS) entry which is preliminary data.</text>
</comment>
<name>D1PIP7_9FIRM</name>
<keyword evidence="1" id="KW-0812">Transmembrane</keyword>
<dbReference type="STRING" id="411471.SUBVAR_04212"/>
<sequence>MEQEGPSMKKLFALADRFLQESDWKTMALLKFCLLGLGIVIGAMVPPKHKKTAVAVGLPLFFVTYLPLMAKLIHLAAEQQEADLEEDYV</sequence>
<evidence type="ECO:0000313" key="3">
    <source>
        <dbReference type="Proteomes" id="UP000003438"/>
    </source>
</evidence>
<dbReference type="Proteomes" id="UP000003438">
    <property type="component" value="Unassembled WGS sequence"/>
</dbReference>
<feature type="transmembrane region" description="Helical" evidence="1">
    <location>
        <begin position="52"/>
        <end position="70"/>
    </location>
</feature>
<dbReference type="eggNOG" id="ENOG5033J8N">
    <property type="taxonomic scope" value="Bacteria"/>
</dbReference>
<keyword evidence="3" id="KW-1185">Reference proteome</keyword>
<evidence type="ECO:0000313" key="2">
    <source>
        <dbReference type="EMBL" id="EFB77406.1"/>
    </source>
</evidence>
<feature type="transmembrane region" description="Helical" evidence="1">
    <location>
        <begin position="28"/>
        <end position="46"/>
    </location>
</feature>
<keyword evidence="1" id="KW-1133">Transmembrane helix</keyword>
<dbReference type="EMBL" id="ACBY02000011">
    <property type="protein sequence ID" value="EFB77406.1"/>
    <property type="molecule type" value="Genomic_DNA"/>
</dbReference>
<accession>D1PIP7</accession>
<gene>
    <name evidence="2" type="ORF">SUBVAR_04212</name>
</gene>
<evidence type="ECO:0008006" key="4">
    <source>
        <dbReference type="Google" id="ProtNLM"/>
    </source>
</evidence>
<proteinExistence type="predicted"/>
<evidence type="ECO:0000256" key="1">
    <source>
        <dbReference type="SAM" id="Phobius"/>
    </source>
</evidence>